<gene>
    <name evidence="2" type="ORF">ABS766_14395</name>
</gene>
<sequence>MKTLRGFLLPAVVITAGVGAAFATSKPVNTAAVPMQGYYFNNAAPTVKCIATSVQCETSGTQLCTWKDANNVSHNLQQKVNDATCGLSLYRIN</sequence>
<dbReference type="Pfam" id="PF20130">
    <property type="entry name" value="DUF6520"/>
    <property type="match status" value="1"/>
</dbReference>
<keyword evidence="1" id="KW-0732">Signal</keyword>
<feature type="signal peptide" evidence="1">
    <location>
        <begin position="1"/>
        <end position="23"/>
    </location>
</feature>
<protein>
    <submittedName>
        <fullName evidence="2">DUF6520 family protein</fullName>
    </submittedName>
</protein>
<evidence type="ECO:0000256" key="1">
    <source>
        <dbReference type="SAM" id="SignalP"/>
    </source>
</evidence>
<dbReference type="RefSeq" id="WP_408085891.1">
    <property type="nucleotide sequence ID" value="NZ_JBELPZ010000019.1"/>
</dbReference>
<reference evidence="2 3" key="1">
    <citation type="submission" date="2024-06" db="EMBL/GenBank/DDBJ databases">
        <authorList>
            <person name="Kaempfer P."/>
            <person name="Viver T."/>
        </authorList>
    </citation>
    <scope>NUCLEOTIDE SEQUENCE [LARGE SCALE GENOMIC DNA]</scope>
    <source>
        <strain evidence="2 3">ST-119</strain>
    </source>
</reference>
<evidence type="ECO:0000313" key="2">
    <source>
        <dbReference type="EMBL" id="MFL9845609.1"/>
    </source>
</evidence>
<comment type="caution">
    <text evidence="2">The sequence shown here is derived from an EMBL/GenBank/DDBJ whole genome shotgun (WGS) entry which is preliminary data.</text>
</comment>
<keyword evidence="3" id="KW-1185">Reference proteome</keyword>
<accession>A0ABW8YZ70</accession>
<evidence type="ECO:0000313" key="3">
    <source>
        <dbReference type="Proteomes" id="UP001629156"/>
    </source>
</evidence>
<dbReference type="InterPro" id="IPR045391">
    <property type="entry name" value="DUF6520"/>
</dbReference>
<feature type="chain" id="PRO_5046677798" evidence="1">
    <location>
        <begin position="24"/>
        <end position="93"/>
    </location>
</feature>
<proteinExistence type="predicted"/>
<dbReference type="Proteomes" id="UP001629156">
    <property type="component" value="Unassembled WGS sequence"/>
</dbReference>
<name>A0ABW8YZ70_9FLAO</name>
<organism evidence="2 3">
    <name type="scientific">Flavobacterium rhizosphaerae</name>
    <dbReference type="NCBI Taxonomy" id="3163298"/>
    <lineage>
        <taxon>Bacteria</taxon>
        <taxon>Pseudomonadati</taxon>
        <taxon>Bacteroidota</taxon>
        <taxon>Flavobacteriia</taxon>
        <taxon>Flavobacteriales</taxon>
        <taxon>Flavobacteriaceae</taxon>
        <taxon>Flavobacterium</taxon>
    </lineage>
</organism>
<dbReference type="EMBL" id="JBELPZ010000019">
    <property type="protein sequence ID" value="MFL9845609.1"/>
    <property type="molecule type" value="Genomic_DNA"/>
</dbReference>